<feature type="transmembrane region" description="Helical" evidence="1">
    <location>
        <begin position="320"/>
        <end position="348"/>
    </location>
</feature>
<feature type="transmembrane region" description="Helical" evidence="1">
    <location>
        <begin position="502"/>
        <end position="519"/>
    </location>
</feature>
<dbReference type="Proteomes" id="UP000233387">
    <property type="component" value="Unassembled WGS sequence"/>
</dbReference>
<sequence length="706" mass="83532">MHLRKSAIFGSIISFFVTIIIPIYIWGFQMPLETLLKSLGTAWFILLFPQFLPQPSKSTWWRTYSLQSIYLLFSLASLGFLKRYAEWIGFLSWIVALVGLLVGILTWGVVLSQRTFPLKKIAGYAFLALLVGSYLLGHIYKFAFSPILLENFSALNLPYTYLDTVYHSACAKMFQTYEVFTTGLDGVVPMNYNVFTHWLNGHLAYFSEIPIHQYYNITYPIIFFAFWIFAFLELIQRFYEFFANQKQNSNKILPTSFWFWIFFLCFLFPVPDNIYTRGLLGLHFIQSHTYVVALALFFAFIETLIIVWKRVEKLNQWFIWVYFPLASFILGTAHVAIVVAITAGAGYWFLRKNLFKKWYYWFWILLMLANLVICYLFTAETTPFSSQEKSYEGRIEWFHFFRQEHFEAFNFWIVFYGTLYLVTFLYLWNEKISFQHWLRRTDTILIELLWIVALAGIAPNIVLALFGGTGMYFLSIQRFIAAALLLAYFPFIPSLRFVFWKWLKYPVFIGIALLMYMMYRNNFNDSWEANFQARKKIMQINDFSWKATHYLENLFQPQHPDWHKAKKLFSDSLQIKLQRNSYYQFAQKIAELDKLPVSEKKEALLYIPFHKLHFPQWETELATQDGMFLVGISGMALLSGLPHPKYPVGAYGYGYYDHSLREKTWTQGFSIDELKKLTLQKGFKYLYIYQPEKQNFEKIICSEPAK</sequence>
<gene>
    <name evidence="2" type="ORF">Rain11_2168</name>
</gene>
<evidence type="ECO:0000313" key="3">
    <source>
        <dbReference type="Proteomes" id="UP000233387"/>
    </source>
</evidence>
<comment type="caution">
    <text evidence="2">The sequence shown here is derived from an EMBL/GenBank/DDBJ whole genome shotgun (WGS) entry which is preliminary data.</text>
</comment>
<keyword evidence="3" id="KW-1185">Reference proteome</keyword>
<evidence type="ECO:0000256" key="1">
    <source>
        <dbReference type="SAM" id="Phobius"/>
    </source>
</evidence>
<feature type="transmembrane region" description="Helical" evidence="1">
    <location>
        <begin position="64"/>
        <end position="81"/>
    </location>
</feature>
<feature type="transmembrane region" description="Helical" evidence="1">
    <location>
        <begin position="290"/>
        <end position="308"/>
    </location>
</feature>
<dbReference type="EMBL" id="NKXO01000038">
    <property type="protein sequence ID" value="PKQ67063.1"/>
    <property type="molecule type" value="Genomic_DNA"/>
</dbReference>
<keyword evidence="1" id="KW-0812">Transmembrane</keyword>
<dbReference type="AlphaFoldDB" id="A0A2N3I9Z3"/>
<feature type="transmembrane region" description="Helical" evidence="1">
    <location>
        <begin position="360"/>
        <end position="379"/>
    </location>
</feature>
<keyword evidence="1" id="KW-1133">Transmembrane helix</keyword>
<feature type="transmembrane region" description="Helical" evidence="1">
    <location>
        <begin position="448"/>
        <end position="467"/>
    </location>
</feature>
<dbReference type="OrthoDB" id="1424215at2"/>
<proteinExistence type="predicted"/>
<feature type="transmembrane region" description="Helical" evidence="1">
    <location>
        <begin position="409"/>
        <end position="428"/>
    </location>
</feature>
<feature type="transmembrane region" description="Helical" evidence="1">
    <location>
        <begin position="479"/>
        <end position="496"/>
    </location>
</feature>
<reference evidence="2 3" key="1">
    <citation type="submission" date="2017-06" db="EMBL/GenBank/DDBJ databases">
        <title>Raineya orbicola gen. nov., sp. nov. a slightly thermophilic bacterium of the phylum Bacteroidetes and the description of Raineyaceae fam. nov.</title>
        <authorList>
            <person name="Albuquerque L."/>
            <person name="Polonia A.R.M."/>
            <person name="Barroso C."/>
            <person name="Froufe H.J.C."/>
            <person name="Lage O."/>
            <person name="Lobo-Da-Cunha A."/>
            <person name="Egas C."/>
            <person name="Da Costa M.S."/>
        </authorList>
    </citation>
    <scope>NUCLEOTIDE SEQUENCE [LARGE SCALE GENOMIC DNA]</scope>
    <source>
        <strain evidence="2 3">SPSPC-11</strain>
    </source>
</reference>
<accession>A0A2N3I9Z3</accession>
<feature type="transmembrane region" description="Helical" evidence="1">
    <location>
        <begin position="87"/>
        <end position="109"/>
    </location>
</feature>
<protein>
    <submittedName>
        <fullName evidence="2">Uncharacterized protein</fullName>
    </submittedName>
</protein>
<feature type="transmembrane region" description="Helical" evidence="1">
    <location>
        <begin position="7"/>
        <end position="28"/>
    </location>
</feature>
<feature type="transmembrane region" description="Helical" evidence="1">
    <location>
        <begin position="121"/>
        <end position="140"/>
    </location>
</feature>
<dbReference type="RefSeq" id="WP_101359431.1">
    <property type="nucleotide sequence ID" value="NZ_NKXO01000038.1"/>
</dbReference>
<organism evidence="2 3">
    <name type="scientific">Raineya orbicola</name>
    <dbReference type="NCBI Taxonomy" id="2016530"/>
    <lineage>
        <taxon>Bacteria</taxon>
        <taxon>Pseudomonadati</taxon>
        <taxon>Bacteroidota</taxon>
        <taxon>Cytophagia</taxon>
        <taxon>Cytophagales</taxon>
        <taxon>Raineyaceae</taxon>
        <taxon>Raineya</taxon>
    </lineage>
</organism>
<name>A0A2N3I9Z3_9BACT</name>
<keyword evidence="1" id="KW-0472">Membrane</keyword>
<feature type="transmembrane region" description="Helical" evidence="1">
    <location>
        <begin position="214"/>
        <end position="232"/>
    </location>
</feature>
<evidence type="ECO:0000313" key="2">
    <source>
        <dbReference type="EMBL" id="PKQ67063.1"/>
    </source>
</evidence>
<feature type="transmembrane region" description="Helical" evidence="1">
    <location>
        <begin position="252"/>
        <end position="270"/>
    </location>
</feature>